<name>A0ABW1NNH5_9ACTN</name>
<accession>A0ABW1NNH5</accession>
<gene>
    <name evidence="2" type="ORF">ACFP1K_26940</name>
</gene>
<organism evidence="2 3">
    <name type="scientific">Sphaerisporangium aureirubrum</name>
    <dbReference type="NCBI Taxonomy" id="1544736"/>
    <lineage>
        <taxon>Bacteria</taxon>
        <taxon>Bacillati</taxon>
        <taxon>Actinomycetota</taxon>
        <taxon>Actinomycetes</taxon>
        <taxon>Streptosporangiales</taxon>
        <taxon>Streptosporangiaceae</taxon>
        <taxon>Sphaerisporangium</taxon>
    </lineage>
</organism>
<comment type="caution">
    <text evidence="2">The sequence shown here is derived from an EMBL/GenBank/DDBJ whole genome shotgun (WGS) entry which is preliminary data.</text>
</comment>
<sequence>MTARRPPIRTGAEYHTGQCGGVLETRRFTANLDRTPVTAVPVPGTDHDADGNEIKTPAVDFPYKISESDPEIFLVRAATRRCDCSWHLLLTWSQSGREATLKIDASGKDFRTTGTASLRHWWWTDGMKAWKRIAA</sequence>
<protein>
    <submittedName>
        <fullName evidence="2">Uncharacterized protein</fullName>
    </submittedName>
</protein>
<evidence type="ECO:0000313" key="2">
    <source>
        <dbReference type="EMBL" id="MFC6084826.1"/>
    </source>
</evidence>
<dbReference type="EMBL" id="JBHSRF010000049">
    <property type="protein sequence ID" value="MFC6084826.1"/>
    <property type="molecule type" value="Genomic_DNA"/>
</dbReference>
<reference evidence="3" key="1">
    <citation type="journal article" date="2019" name="Int. J. Syst. Evol. Microbiol.">
        <title>The Global Catalogue of Microorganisms (GCM) 10K type strain sequencing project: providing services to taxonomists for standard genome sequencing and annotation.</title>
        <authorList>
            <consortium name="The Broad Institute Genomics Platform"/>
            <consortium name="The Broad Institute Genome Sequencing Center for Infectious Disease"/>
            <person name="Wu L."/>
            <person name="Ma J."/>
        </authorList>
    </citation>
    <scope>NUCLEOTIDE SEQUENCE [LARGE SCALE GENOMIC DNA]</scope>
    <source>
        <strain evidence="3">JCM 30346</strain>
    </source>
</reference>
<evidence type="ECO:0000256" key="1">
    <source>
        <dbReference type="SAM" id="MobiDB-lite"/>
    </source>
</evidence>
<proteinExistence type="predicted"/>
<evidence type="ECO:0000313" key="3">
    <source>
        <dbReference type="Proteomes" id="UP001596137"/>
    </source>
</evidence>
<keyword evidence="3" id="KW-1185">Reference proteome</keyword>
<dbReference type="Proteomes" id="UP001596137">
    <property type="component" value="Unassembled WGS sequence"/>
</dbReference>
<feature type="region of interest" description="Disordered" evidence="1">
    <location>
        <begin position="36"/>
        <end position="55"/>
    </location>
</feature>
<dbReference type="RefSeq" id="WP_380758289.1">
    <property type="nucleotide sequence ID" value="NZ_JBHSRF010000049.1"/>
</dbReference>